<dbReference type="Proteomes" id="UP000326837">
    <property type="component" value="Chromosome"/>
</dbReference>
<evidence type="ECO:0000259" key="1">
    <source>
        <dbReference type="Pfam" id="PF19918"/>
    </source>
</evidence>
<organism evidence="2 3">
    <name type="scientific">Lacipirellula parvula</name>
    <dbReference type="NCBI Taxonomy" id="2650471"/>
    <lineage>
        <taxon>Bacteria</taxon>
        <taxon>Pseudomonadati</taxon>
        <taxon>Planctomycetota</taxon>
        <taxon>Planctomycetia</taxon>
        <taxon>Pirellulales</taxon>
        <taxon>Lacipirellulaceae</taxon>
        <taxon>Lacipirellula</taxon>
    </lineage>
</organism>
<gene>
    <name evidence="2" type="ORF">PLANPX_3961</name>
</gene>
<dbReference type="KEGG" id="lpav:PLANPX_3961"/>
<evidence type="ECO:0000313" key="3">
    <source>
        <dbReference type="Proteomes" id="UP000326837"/>
    </source>
</evidence>
<dbReference type="Pfam" id="PF19918">
    <property type="entry name" value="bpX2"/>
    <property type="match status" value="1"/>
</dbReference>
<evidence type="ECO:0000313" key="2">
    <source>
        <dbReference type="EMBL" id="BBO34349.1"/>
    </source>
</evidence>
<proteinExistence type="predicted"/>
<dbReference type="InterPro" id="IPR045552">
    <property type="entry name" value="bpX2"/>
</dbReference>
<accession>A0A5K7XMN9</accession>
<feature type="domain" description="MoxR-vWA-beta-propeller ternary system" evidence="1">
    <location>
        <begin position="10"/>
        <end position="232"/>
    </location>
</feature>
<dbReference type="RefSeq" id="WP_152099938.1">
    <property type="nucleotide sequence ID" value="NZ_AP021861.1"/>
</dbReference>
<name>A0A5K7XMN9_9BACT</name>
<dbReference type="EMBL" id="AP021861">
    <property type="protein sequence ID" value="BBO34349.1"/>
    <property type="molecule type" value="Genomic_DNA"/>
</dbReference>
<sequence length="238" mass="25576">MTPTWAASAPLESAPAFAQLRDLDGVAVCVSGGRIWLCGPQWNDSLDRTLRSVIGCERFMVTAQNALVPVGRRLSCGELPKTVWTSLSRWIALSVPHRMFVASRPTPTTLSLVRSSEEREASLLQTTLGAWTEYAVRAPQARLKRWTFAVSADQSCLIQGVPLPPLPGVRYTLADGVAVPAGWAWSPALDAAVIRSWLGLKPGELAMLSPAGTCEKLPPEAFVAATRSAARLTAEAMP</sequence>
<keyword evidence="3" id="KW-1185">Reference proteome</keyword>
<protein>
    <recommendedName>
        <fullName evidence="1">MoxR-vWA-beta-propeller ternary system domain-containing protein</fullName>
    </recommendedName>
</protein>
<dbReference type="AlphaFoldDB" id="A0A5K7XMN9"/>
<reference evidence="3" key="1">
    <citation type="submission" date="2019-10" db="EMBL/GenBank/DDBJ databases">
        <title>Lacipirellula parvula gen. nov., sp. nov., representing a lineage of planctomycetes widespread in freshwater anoxic habitats, and description of the family Lacipirellulaceae.</title>
        <authorList>
            <person name="Dedysh S.N."/>
            <person name="Kulichevskaya I.S."/>
            <person name="Beletsky A.V."/>
            <person name="Rakitin A.L."/>
            <person name="Mardanov A.V."/>
            <person name="Ivanova A.A."/>
            <person name="Saltykova V.X."/>
            <person name="Rijpstra W.I.C."/>
            <person name="Sinninghe Damste J.S."/>
            <person name="Ravin N.V."/>
        </authorList>
    </citation>
    <scope>NUCLEOTIDE SEQUENCE [LARGE SCALE GENOMIC DNA]</scope>
    <source>
        <strain evidence="3">PX69</strain>
    </source>
</reference>